<dbReference type="RefSeq" id="WP_170110916.1">
    <property type="nucleotide sequence ID" value="NZ_PVUE01000001.1"/>
</dbReference>
<dbReference type="EMBL" id="PVUE01000001">
    <property type="protein sequence ID" value="PRZ44258.1"/>
    <property type="molecule type" value="Genomic_DNA"/>
</dbReference>
<feature type="transmembrane region" description="Helical" evidence="1">
    <location>
        <begin position="62"/>
        <end position="82"/>
    </location>
</feature>
<keyword evidence="3" id="KW-1185">Reference proteome</keyword>
<evidence type="ECO:0000313" key="2">
    <source>
        <dbReference type="EMBL" id="PRZ44258.1"/>
    </source>
</evidence>
<dbReference type="Proteomes" id="UP000237752">
    <property type="component" value="Unassembled WGS sequence"/>
</dbReference>
<feature type="transmembrane region" description="Helical" evidence="1">
    <location>
        <begin position="138"/>
        <end position="159"/>
    </location>
</feature>
<organism evidence="2 3">
    <name type="scientific">Antricoccus suffuscus</name>
    <dbReference type="NCBI Taxonomy" id="1629062"/>
    <lineage>
        <taxon>Bacteria</taxon>
        <taxon>Bacillati</taxon>
        <taxon>Actinomycetota</taxon>
        <taxon>Actinomycetes</taxon>
        <taxon>Geodermatophilales</taxon>
        <taxon>Antricoccaceae</taxon>
        <taxon>Antricoccus</taxon>
    </lineage>
</organism>
<dbReference type="PIRSF" id="PIRSF037394">
    <property type="entry name" value="ABC_thiamine-permease_YkoE_prd"/>
    <property type="match status" value="1"/>
</dbReference>
<sequence length="210" mass="21921">MTSTKPTRASSTPTKARASTAFSRWRTSDILITAVIGVVFGVVFWGWNTISPAFDKLFAGSPWGGLIVGVWLLPGVLAPLVTKRAGSGILAESLAALVSVLFGAPWSGGSILLYGVIQGIGAEVGYAVVLYRIWKPLVVFLSGATAGIASGLLDVTTYYPEFATGWKVVHVVATTIGALVVCGLASLALHKALQASGALPARREQRRIPA</sequence>
<dbReference type="AlphaFoldDB" id="A0A2T1A7E1"/>
<gene>
    <name evidence="2" type="ORF">CLV47_101383</name>
</gene>
<keyword evidence="1" id="KW-0472">Membrane</keyword>
<protein>
    <submittedName>
        <fullName evidence="2">Energy-coupling factor transport system substrate-specific component</fullName>
    </submittedName>
</protein>
<feature type="transmembrane region" description="Helical" evidence="1">
    <location>
        <begin position="89"/>
        <end position="106"/>
    </location>
</feature>
<keyword evidence="1" id="KW-1133">Transmembrane helix</keyword>
<feature type="transmembrane region" description="Helical" evidence="1">
    <location>
        <begin position="171"/>
        <end position="193"/>
    </location>
</feature>
<name>A0A2T1A7E1_9ACTN</name>
<dbReference type="InterPro" id="IPR017195">
    <property type="entry name" value="ABC_thiamin-permease_prd"/>
</dbReference>
<accession>A0A2T1A7E1</accession>
<feature type="transmembrane region" description="Helical" evidence="1">
    <location>
        <begin position="112"/>
        <end position="131"/>
    </location>
</feature>
<proteinExistence type="predicted"/>
<evidence type="ECO:0000256" key="1">
    <source>
        <dbReference type="SAM" id="Phobius"/>
    </source>
</evidence>
<reference evidence="2 3" key="1">
    <citation type="submission" date="2018-03" db="EMBL/GenBank/DDBJ databases">
        <title>Genomic Encyclopedia of Archaeal and Bacterial Type Strains, Phase II (KMG-II): from individual species to whole genera.</title>
        <authorList>
            <person name="Goeker M."/>
        </authorList>
    </citation>
    <scope>NUCLEOTIDE SEQUENCE [LARGE SCALE GENOMIC DNA]</scope>
    <source>
        <strain evidence="2 3">DSM 100065</strain>
    </source>
</reference>
<evidence type="ECO:0000313" key="3">
    <source>
        <dbReference type="Proteomes" id="UP000237752"/>
    </source>
</evidence>
<keyword evidence="1" id="KW-0812">Transmembrane</keyword>
<dbReference type="Pfam" id="PF09819">
    <property type="entry name" value="ABC_cobalt"/>
    <property type="match status" value="1"/>
</dbReference>
<feature type="transmembrane region" description="Helical" evidence="1">
    <location>
        <begin position="30"/>
        <end position="50"/>
    </location>
</feature>
<comment type="caution">
    <text evidence="2">The sequence shown here is derived from an EMBL/GenBank/DDBJ whole genome shotgun (WGS) entry which is preliminary data.</text>
</comment>